<evidence type="ECO:0000256" key="14">
    <source>
        <dbReference type="ARBA" id="ARBA00032859"/>
    </source>
</evidence>
<dbReference type="Pfam" id="PF04577">
    <property type="entry name" value="Glyco_transf_61"/>
    <property type="match status" value="1"/>
</dbReference>
<evidence type="ECO:0000256" key="11">
    <source>
        <dbReference type="ARBA" id="ARBA00023136"/>
    </source>
</evidence>
<evidence type="ECO:0000256" key="13">
    <source>
        <dbReference type="ARBA" id="ARBA00030318"/>
    </source>
</evidence>
<organism evidence="19 20">
    <name type="scientific">Boothiomyces macroporosus</name>
    <dbReference type="NCBI Taxonomy" id="261099"/>
    <lineage>
        <taxon>Eukaryota</taxon>
        <taxon>Fungi</taxon>
        <taxon>Fungi incertae sedis</taxon>
        <taxon>Chytridiomycota</taxon>
        <taxon>Chytridiomycota incertae sedis</taxon>
        <taxon>Chytridiomycetes</taxon>
        <taxon>Rhizophydiales</taxon>
        <taxon>Terramycetaceae</taxon>
        <taxon>Boothiomyces</taxon>
    </lineage>
</organism>
<evidence type="ECO:0000256" key="8">
    <source>
        <dbReference type="ARBA" id="ARBA00022824"/>
    </source>
</evidence>
<reference evidence="19" key="1">
    <citation type="submission" date="2020-05" db="EMBL/GenBank/DDBJ databases">
        <title>Phylogenomic resolution of chytrid fungi.</title>
        <authorList>
            <person name="Stajich J.E."/>
            <person name="Amses K."/>
            <person name="Simmons R."/>
            <person name="Seto K."/>
            <person name="Myers J."/>
            <person name="Bonds A."/>
            <person name="Quandt C.A."/>
            <person name="Barry K."/>
            <person name="Liu P."/>
            <person name="Grigoriev I."/>
            <person name="Longcore J.E."/>
            <person name="James T.Y."/>
        </authorList>
    </citation>
    <scope>NUCLEOTIDE SEQUENCE</scope>
    <source>
        <strain evidence="19">PLAUS21</strain>
    </source>
</reference>
<evidence type="ECO:0000256" key="12">
    <source>
        <dbReference type="ARBA" id="ARBA00023180"/>
    </source>
</evidence>
<keyword evidence="12" id="KW-0325">Glycoprotein</keyword>
<evidence type="ECO:0000256" key="1">
    <source>
        <dbReference type="ARBA" id="ARBA00004648"/>
    </source>
</evidence>
<dbReference type="CDD" id="cd00063">
    <property type="entry name" value="FN3"/>
    <property type="match status" value="1"/>
</dbReference>
<feature type="coiled-coil region" evidence="17">
    <location>
        <begin position="225"/>
        <end position="416"/>
    </location>
</feature>
<comment type="caution">
    <text evidence="19">The sequence shown here is derived from an EMBL/GenBank/DDBJ whole genome shotgun (WGS) entry which is preliminary data.</text>
</comment>
<comment type="subcellular location">
    <subcellularLocation>
        <location evidence="1">Endoplasmic reticulum membrane</location>
        <topology evidence="1">Single-pass type II membrane protein</topology>
    </subcellularLocation>
</comment>
<evidence type="ECO:0000256" key="4">
    <source>
        <dbReference type="ARBA" id="ARBA00020030"/>
    </source>
</evidence>
<comment type="pathway">
    <text evidence="2">Protein modification; protein glycosylation.</text>
</comment>
<dbReference type="PROSITE" id="PS50853">
    <property type="entry name" value="FN3"/>
    <property type="match status" value="1"/>
</dbReference>
<evidence type="ECO:0000313" key="20">
    <source>
        <dbReference type="Proteomes" id="UP001210925"/>
    </source>
</evidence>
<evidence type="ECO:0000256" key="16">
    <source>
        <dbReference type="ARBA" id="ARBA00048274"/>
    </source>
</evidence>
<keyword evidence="8" id="KW-0256">Endoplasmic reticulum</keyword>
<evidence type="ECO:0000256" key="9">
    <source>
        <dbReference type="ARBA" id="ARBA00022968"/>
    </source>
</evidence>
<evidence type="ECO:0000259" key="18">
    <source>
        <dbReference type="PROSITE" id="PS50853"/>
    </source>
</evidence>
<name>A0AAD5Y875_9FUNG</name>
<dbReference type="PANTHER" id="PTHR20961">
    <property type="entry name" value="GLYCOSYLTRANSFERASE"/>
    <property type="match status" value="1"/>
</dbReference>
<gene>
    <name evidence="19" type="primary">GTDC2</name>
    <name evidence="19" type="ORF">HK103_004535</name>
</gene>
<dbReference type="InterPro" id="IPR049625">
    <property type="entry name" value="Glyco_transf_61_cat"/>
</dbReference>
<evidence type="ECO:0000256" key="7">
    <source>
        <dbReference type="ARBA" id="ARBA00022692"/>
    </source>
</evidence>
<dbReference type="GO" id="GO:0097363">
    <property type="term" value="F:protein O-acetylglucosaminyltransferase activity"/>
    <property type="evidence" value="ECO:0007669"/>
    <property type="project" value="TreeGrafter"/>
</dbReference>
<feature type="domain" description="Fibronectin type-III" evidence="18">
    <location>
        <begin position="942"/>
        <end position="1032"/>
    </location>
</feature>
<evidence type="ECO:0000256" key="6">
    <source>
        <dbReference type="ARBA" id="ARBA00022679"/>
    </source>
</evidence>
<keyword evidence="5" id="KW-0328">Glycosyltransferase</keyword>
<dbReference type="InterPro" id="IPR003961">
    <property type="entry name" value="FN3_dom"/>
</dbReference>
<dbReference type="EC" id="2.4.1.312" evidence="3"/>
<comment type="function">
    <text evidence="15">O-linked mannose beta-1,4-N-acetylglucosaminyltransferase that transfers UDP-N-acetyl-D-glucosamine to the 4-position of the mannose to generate N-acetyl-D-glucosamine-beta-1,4-O-D-mannosylprotein. Involved in the biosynthesis of the phosphorylated O-mannosyl trisaccharide (N-acetylgalactosamine-beta-3-N-acetylglucosamine-beta-4-(phosphate-6-)mannose), a carbohydrate structure present in alpha-dystroglycan (DAG1), which is required for binding laminin G-like domain-containing extracellular proteins with high affinity.</text>
</comment>
<evidence type="ECO:0000256" key="3">
    <source>
        <dbReference type="ARBA" id="ARBA00012823"/>
    </source>
</evidence>
<evidence type="ECO:0000256" key="10">
    <source>
        <dbReference type="ARBA" id="ARBA00022989"/>
    </source>
</evidence>
<evidence type="ECO:0000256" key="2">
    <source>
        <dbReference type="ARBA" id="ARBA00004922"/>
    </source>
</evidence>
<evidence type="ECO:0000256" key="15">
    <source>
        <dbReference type="ARBA" id="ARBA00045959"/>
    </source>
</evidence>
<evidence type="ECO:0000313" key="19">
    <source>
        <dbReference type="EMBL" id="KAJ3257460.1"/>
    </source>
</evidence>
<evidence type="ECO:0000256" key="17">
    <source>
        <dbReference type="SAM" id="Coils"/>
    </source>
</evidence>
<keyword evidence="7" id="KW-0812">Transmembrane</keyword>
<keyword evidence="9" id="KW-0735">Signal-anchor</keyword>
<keyword evidence="20" id="KW-1185">Reference proteome</keyword>
<protein>
    <recommendedName>
        <fullName evidence="4">Protein O-linked-mannose beta-1,4-N-acetylglucosaminyltransferase 2</fullName>
        <ecNumber evidence="3">2.4.1.312</ecNumber>
    </recommendedName>
    <alternativeName>
        <fullName evidence="13">Extracellular O-linked N-acetylglucosamine transferase-like</fullName>
    </alternativeName>
    <alternativeName>
        <fullName evidence="14">Glycosyltransferase-like domain-containing protein 2</fullName>
    </alternativeName>
</protein>
<accession>A0AAD5Y875</accession>
<dbReference type="PANTHER" id="PTHR20961:SF38">
    <property type="entry name" value="PROTEIN O-LINKED-MANNOSE BETA-1,4-N-ACETYLGLUCOSAMINYLTRANSFERASE 2"/>
    <property type="match status" value="1"/>
</dbReference>
<dbReference type="EMBL" id="JADGKB010000038">
    <property type="protein sequence ID" value="KAJ3257460.1"/>
    <property type="molecule type" value="Genomic_DNA"/>
</dbReference>
<sequence length="1032" mass="120111">MEETAYTKVPVDFTNTYLSHYNLHETSLPEPVDRLINHLAQPGNGGANSLFYNDNRFPPSILRTKPRLSETPRHQQDNTVIKSLKEENNSLNTKNTNLKIENQSLRDENTELNRKIEQLNANAELRLQRAEEEIRMDYNVEHYKNKELEIKINDLTKSLDNSNHRLQKELEKSKQMELKLEELSSQHSKTMKANSLLVKRSKELDNLLESTHQNLFEHKKECALLNKWKLENESMLEDYKNALGEAGLSHIYGSGGYSGGRTPLKDFLKLLKGENQELKAENKLVNRELKELKYELVTNSKSYISDMEKKETKLATLEDQLRCIERLLEEKKLESSNLKEEKRQLCADKLRLENDKKRLIDETELKQFELLNRTNLQIKEIRENYESDKYDLRIAYDKLQEKNIELQAEIGQLIRDRRAAANSYYQRDPRINNIQSRQERSGFDQLNKKLLAVAYVTGLISGLIISQQEIIKLIGVKNGIAPFLNCSSNLKLALTSGKANAHEMENEQKYEIEEDTIVQVMHTLPESSVYCTGSNFNNRYCRIRNLCYHPKQKDWFIVRTNRSIFENLPADSDRYKKPLLELSSIDDHPYFEWDYTEVSPFDENLRNVTVRYTSSTHFMFKRLHPLNIMHNLHDDVLNLYFHIKKVITRLDQNTDLPFNLNDHRIQFLDPYEGTESTRPFQYLSRHPLRFTSFLHQDDNIITCFRDAIVGNSQTTKWYQYGFIDEPQGPVKNLPNGLHVREVAEWIIKRNGLELGWDEKYPINPPILLDKLTDLSVLDFSETELIVILSRKSNRIIINEMELAEKLTGVFGYKTVFVRNEDYSFEEQIKILRKARIVIGMHGSILVMAMFCRRGTVLIEMFPYAVPSEDYTPYKTMAALPGMDLVYRAWEAIPIELNCMAIYQDTEVTVSEITKLVEEALLESRKSVLFNLYNKNYWAATIRPSKVREIECVEHAEREAGTLWAKWKDPWGGVLVEKWSVLIGNDGKEYTTVSNTSSISIPGFTPGQTVRFFVRAISNKSFSPWSDGANCRV</sequence>
<evidence type="ECO:0000256" key="5">
    <source>
        <dbReference type="ARBA" id="ARBA00022676"/>
    </source>
</evidence>
<keyword evidence="10" id="KW-1133">Transmembrane helix</keyword>
<keyword evidence="17" id="KW-0175">Coiled coil</keyword>
<keyword evidence="6" id="KW-0808">Transferase</keyword>
<keyword evidence="11" id="KW-0472">Membrane</keyword>
<comment type="catalytic activity">
    <reaction evidence="16">
        <text>3-O-(alpha-D-mannosyl)-L-threonyl-[protein] + UDP-N-acetyl-alpha-D-glucosamine = 3-O-(N-acetyl-beta-D-glucosaminyl-(1-&gt;4)-alpha-D-mannosyl)-L-threonyl-[protein] + UDP + H(+)</text>
        <dbReference type="Rhea" id="RHEA:37663"/>
        <dbReference type="Rhea" id="RHEA-COMP:13547"/>
        <dbReference type="Rhea" id="RHEA-COMP:13618"/>
        <dbReference type="ChEBI" id="CHEBI:15378"/>
        <dbReference type="ChEBI" id="CHEBI:57705"/>
        <dbReference type="ChEBI" id="CHEBI:58223"/>
        <dbReference type="ChEBI" id="CHEBI:137323"/>
        <dbReference type="ChEBI" id="CHEBI:137540"/>
        <dbReference type="EC" id="2.4.1.312"/>
    </reaction>
</comment>
<feature type="coiled-coil region" evidence="17">
    <location>
        <begin position="81"/>
        <end position="186"/>
    </location>
</feature>
<dbReference type="GO" id="GO:0005789">
    <property type="term" value="C:endoplasmic reticulum membrane"/>
    <property type="evidence" value="ECO:0007669"/>
    <property type="project" value="UniProtKB-SubCell"/>
</dbReference>
<dbReference type="AlphaFoldDB" id="A0AAD5Y875"/>
<proteinExistence type="predicted"/>
<dbReference type="InterPro" id="IPR007657">
    <property type="entry name" value="Glycosyltransferase_61"/>
</dbReference>
<dbReference type="SUPFAM" id="SSF49265">
    <property type="entry name" value="Fibronectin type III"/>
    <property type="match status" value="1"/>
</dbReference>
<dbReference type="GO" id="GO:0035269">
    <property type="term" value="P:protein O-linked glycosylation via mannose"/>
    <property type="evidence" value="ECO:0007669"/>
    <property type="project" value="TreeGrafter"/>
</dbReference>
<dbReference type="Proteomes" id="UP001210925">
    <property type="component" value="Unassembled WGS sequence"/>
</dbReference>
<dbReference type="InterPro" id="IPR036116">
    <property type="entry name" value="FN3_sf"/>
</dbReference>